<dbReference type="Proteomes" id="UP000800303">
    <property type="component" value="Unassembled WGS sequence"/>
</dbReference>
<accession>A0ABX0F809</accession>
<evidence type="ECO:0000256" key="1">
    <source>
        <dbReference type="ARBA" id="ARBA00008007"/>
    </source>
</evidence>
<evidence type="ECO:0000313" key="3">
    <source>
        <dbReference type="Proteomes" id="UP000800303"/>
    </source>
</evidence>
<dbReference type="SUPFAM" id="SSF53271">
    <property type="entry name" value="PRTase-like"/>
    <property type="match status" value="1"/>
</dbReference>
<dbReference type="InterPro" id="IPR029057">
    <property type="entry name" value="PRTase-like"/>
</dbReference>
<dbReference type="InterPro" id="IPR051910">
    <property type="entry name" value="ComF/GntX_DNA_util-trans"/>
</dbReference>
<keyword evidence="3" id="KW-1185">Reference proteome</keyword>
<dbReference type="CDD" id="cd06223">
    <property type="entry name" value="PRTases_typeI"/>
    <property type="match status" value="1"/>
</dbReference>
<dbReference type="PANTHER" id="PTHR47505">
    <property type="entry name" value="DNA UTILIZATION PROTEIN YHGH"/>
    <property type="match status" value="1"/>
</dbReference>
<reference evidence="2 3" key="1">
    <citation type="submission" date="2020-01" db="EMBL/GenBank/DDBJ databases">
        <title>Polyphasic characterisation and genomic insights into a novel alkali tolerant bacterium VR-M41.</title>
        <authorList>
            <person name="Vemuluri V.R."/>
        </authorList>
    </citation>
    <scope>NUCLEOTIDE SEQUENCE [LARGE SCALE GENOMIC DNA]</scope>
    <source>
        <strain evidence="2 3">VR-M41</strain>
    </source>
</reference>
<organism evidence="2 3">
    <name type="scientific">Saccharibacillus alkalitolerans</name>
    <dbReference type="NCBI Taxonomy" id="2705290"/>
    <lineage>
        <taxon>Bacteria</taxon>
        <taxon>Bacillati</taxon>
        <taxon>Bacillota</taxon>
        <taxon>Bacilli</taxon>
        <taxon>Bacillales</taxon>
        <taxon>Paenibacillaceae</taxon>
        <taxon>Saccharibacillus</taxon>
    </lineage>
</organism>
<comment type="similarity">
    <text evidence="1">Belongs to the ComF/GntX family.</text>
</comment>
<dbReference type="InterPro" id="IPR000836">
    <property type="entry name" value="PRTase_dom"/>
</dbReference>
<dbReference type="Gene3D" id="3.40.50.2020">
    <property type="match status" value="1"/>
</dbReference>
<evidence type="ECO:0000313" key="2">
    <source>
        <dbReference type="EMBL" id="NGZ76129.1"/>
    </source>
</evidence>
<sequence length="276" mass="31011">MRGGAERALSVLRRLLAPNFEPCLACGKPVRAGASLPGICERCAAGVPWIARPRCPVCGRAQGCPDCLRPEARERAFEMNRSAVLYDAAMRRWIAEYKYGGREAFAEPFSIMLEQAYRNLVREMSAERKIRYRSPGWKADLVTWVPVSEERLEERGFNQAELIARQMARRLHIPAHALLERRVHTGKQSSKTRAERLHNLDGAFGLLPNLDPRFFRKWDLIGTEKRPRGSFPIAILLVDDIYTTGTTAAICASALKQLESLLGCSVLVYSLTLARS</sequence>
<dbReference type="RefSeq" id="WP_166274667.1">
    <property type="nucleotide sequence ID" value="NZ_JAAFGS010000004.1"/>
</dbReference>
<protein>
    <submittedName>
        <fullName evidence="2">ComF family protein</fullName>
    </submittedName>
</protein>
<proteinExistence type="inferred from homology"/>
<gene>
    <name evidence="2" type="ORF">GYN08_12445</name>
</gene>
<dbReference type="EMBL" id="JAAFGS010000004">
    <property type="protein sequence ID" value="NGZ76129.1"/>
    <property type="molecule type" value="Genomic_DNA"/>
</dbReference>
<comment type="caution">
    <text evidence="2">The sequence shown here is derived from an EMBL/GenBank/DDBJ whole genome shotgun (WGS) entry which is preliminary data.</text>
</comment>
<name>A0ABX0F809_9BACL</name>
<dbReference type="PANTHER" id="PTHR47505:SF1">
    <property type="entry name" value="DNA UTILIZATION PROTEIN YHGH"/>
    <property type="match status" value="1"/>
</dbReference>